<name>A0A9D1KN91_9FIRM</name>
<dbReference type="EC" id="3.1.3.15" evidence="3 8"/>
<evidence type="ECO:0000259" key="9">
    <source>
        <dbReference type="Pfam" id="PF02811"/>
    </source>
</evidence>
<reference evidence="10" key="2">
    <citation type="journal article" date="2021" name="PeerJ">
        <title>Extensive microbial diversity within the chicken gut microbiome revealed by metagenomics and culture.</title>
        <authorList>
            <person name="Gilroy R."/>
            <person name="Ravi A."/>
            <person name="Getino M."/>
            <person name="Pursley I."/>
            <person name="Horton D.L."/>
            <person name="Alikhan N.F."/>
            <person name="Baker D."/>
            <person name="Gharbi K."/>
            <person name="Hall N."/>
            <person name="Watson M."/>
            <person name="Adriaenssens E.M."/>
            <person name="Foster-Nyarko E."/>
            <person name="Jarju S."/>
            <person name="Secka A."/>
            <person name="Antonio M."/>
            <person name="Oren A."/>
            <person name="Chaudhuri R.R."/>
            <person name="La Ragione R."/>
            <person name="Hildebrand F."/>
            <person name="Pallen M.J."/>
        </authorList>
    </citation>
    <scope>NUCLEOTIDE SEQUENCE</scope>
    <source>
        <strain evidence="10">CHK181-108</strain>
    </source>
</reference>
<evidence type="ECO:0000256" key="2">
    <source>
        <dbReference type="ARBA" id="ARBA00009152"/>
    </source>
</evidence>
<evidence type="ECO:0000256" key="8">
    <source>
        <dbReference type="RuleBase" id="RU366003"/>
    </source>
</evidence>
<dbReference type="GO" id="GO:0004401">
    <property type="term" value="F:histidinol-phosphatase activity"/>
    <property type="evidence" value="ECO:0007669"/>
    <property type="project" value="UniProtKB-UniRule"/>
</dbReference>
<feature type="domain" description="PHP" evidence="9">
    <location>
        <begin position="5"/>
        <end position="203"/>
    </location>
</feature>
<keyword evidence="6 8" id="KW-0368">Histidine biosynthesis</keyword>
<dbReference type="PANTHER" id="PTHR21039:SF0">
    <property type="entry name" value="HISTIDINOL-PHOSPHATASE"/>
    <property type="match status" value="1"/>
</dbReference>
<dbReference type="Proteomes" id="UP000824165">
    <property type="component" value="Unassembled WGS sequence"/>
</dbReference>
<dbReference type="Pfam" id="PF02811">
    <property type="entry name" value="PHP"/>
    <property type="match status" value="1"/>
</dbReference>
<proteinExistence type="inferred from homology"/>
<dbReference type="EMBL" id="DVLU01000001">
    <property type="protein sequence ID" value="HIT84288.1"/>
    <property type="molecule type" value="Genomic_DNA"/>
</dbReference>
<evidence type="ECO:0000256" key="4">
    <source>
        <dbReference type="ARBA" id="ARBA00022605"/>
    </source>
</evidence>
<organism evidence="10 11">
    <name type="scientific">Candidatus Ornithomonoglobus intestinigallinarum</name>
    <dbReference type="NCBI Taxonomy" id="2840894"/>
    <lineage>
        <taxon>Bacteria</taxon>
        <taxon>Bacillati</taxon>
        <taxon>Bacillota</taxon>
        <taxon>Clostridia</taxon>
        <taxon>Candidatus Ornithomonoglobus</taxon>
    </lineage>
</organism>
<protein>
    <recommendedName>
        <fullName evidence="3 8">Histidinol-phosphatase</fullName>
        <shortName evidence="8">HolPase</shortName>
        <ecNumber evidence="3 8">3.1.3.15</ecNumber>
    </recommendedName>
</protein>
<evidence type="ECO:0000256" key="1">
    <source>
        <dbReference type="ARBA" id="ARBA00004970"/>
    </source>
</evidence>
<evidence type="ECO:0000256" key="6">
    <source>
        <dbReference type="ARBA" id="ARBA00023102"/>
    </source>
</evidence>
<keyword evidence="4 8" id="KW-0028">Amino-acid biosynthesis</keyword>
<comment type="similarity">
    <text evidence="2 8">Belongs to the PHP hydrolase family. HisK subfamily.</text>
</comment>
<comment type="pathway">
    <text evidence="1 8">Amino-acid biosynthesis; L-histidine biosynthesis; L-histidine from 5-phospho-alpha-D-ribose 1-diphosphate: step 8/9.</text>
</comment>
<dbReference type="GO" id="GO:0000105">
    <property type="term" value="P:L-histidine biosynthetic process"/>
    <property type="evidence" value="ECO:0007669"/>
    <property type="project" value="UniProtKB-UniRule"/>
</dbReference>
<gene>
    <name evidence="10" type="ORF">IAA60_00110</name>
</gene>
<dbReference type="InterPro" id="IPR016195">
    <property type="entry name" value="Pol/histidinol_Pase-like"/>
</dbReference>
<dbReference type="GO" id="GO:0005737">
    <property type="term" value="C:cytoplasm"/>
    <property type="evidence" value="ECO:0007669"/>
    <property type="project" value="TreeGrafter"/>
</dbReference>
<dbReference type="NCBIfam" id="TIGR01856">
    <property type="entry name" value="hisJ_fam"/>
    <property type="match status" value="1"/>
</dbReference>
<dbReference type="PANTHER" id="PTHR21039">
    <property type="entry name" value="HISTIDINOL PHOSPHATASE-RELATED"/>
    <property type="match status" value="1"/>
</dbReference>
<dbReference type="InterPro" id="IPR010140">
    <property type="entry name" value="Histidinol_P_phosphatase_HisJ"/>
</dbReference>
<sequence>MKIYDSHMHTVNSLDGGQTVDELCGAAIEKGVSGAAVTDHVDMWFYERENTEDRIRSCMEQISAAREKYAGRLEIFRGVEMAEYLYSPKQADIIMNLADYDIVLGSVHSVFYEDWTDSYSRLPFDKETTDIKKIIGFMRRYFSKVKEMAERTEINAASHLTCPLRYINGKYKRGLDVSLFAKEIDEILAVLTERGIALEVNTSGIGTPFNDFMPDYEIVKRYYKMGGRLITIGSDAHISKNIANGFNNAAEMLESIGFLCYYYYRQGEPGEVPFK</sequence>
<dbReference type="AlphaFoldDB" id="A0A9D1KN91"/>
<dbReference type="SUPFAM" id="SSF89550">
    <property type="entry name" value="PHP domain-like"/>
    <property type="match status" value="1"/>
</dbReference>
<evidence type="ECO:0000313" key="11">
    <source>
        <dbReference type="Proteomes" id="UP000824165"/>
    </source>
</evidence>
<evidence type="ECO:0000313" key="10">
    <source>
        <dbReference type="EMBL" id="HIT84288.1"/>
    </source>
</evidence>
<comment type="catalytic activity">
    <reaction evidence="7 8">
        <text>L-histidinol phosphate + H2O = L-histidinol + phosphate</text>
        <dbReference type="Rhea" id="RHEA:14465"/>
        <dbReference type="ChEBI" id="CHEBI:15377"/>
        <dbReference type="ChEBI" id="CHEBI:43474"/>
        <dbReference type="ChEBI" id="CHEBI:57699"/>
        <dbReference type="ChEBI" id="CHEBI:57980"/>
        <dbReference type="EC" id="3.1.3.15"/>
    </reaction>
</comment>
<evidence type="ECO:0000256" key="5">
    <source>
        <dbReference type="ARBA" id="ARBA00022801"/>
    </source>
</evidence>
<dbReference type="InterPro" id="IPR004013">
    <property type="entry name" value="PHP_dom"/>
</dbReference>
<reference evidence="10" key="1">
    <citation type="submission" date="2020-10" db="EMBL/GenBank/DDBJ databases">
        <authorList>
            <person name="Gilroy R."/>
        </authorList>
    </citation>
    <scope>NUCLEOTIDE SEQUENCE</scope>
    <source>
        <strain evidence="10">CHK181-108</strain>
    </source>
</reference>
<comment type="caution">
    <text evidence="10">The sequence shown here is derived from an EMBL/GenBank/DDBJ whole genome shotgun (WGS) entry which is preliminary data.</text>
</comment>
<keyword evidence="5 8" id="KW-0378">Hydrolase</keyword>
<dbReference type="Gene3D" id="3.20.20.140">
    <property type="entry name" value="Metal-dependent hydrolases"/>
    <property type="match status" value="1"/>
</dbReference>
<evidence type="ECO:0000256" key="7">
    <source>
        <dbReference type="ARBA" id="ARBA00049158"/>
    </source>
</evidence>
<accession>A0A9D1KN91</accession>
<evidence type="ECO:0000256" key="3">
    <source>
        <dbReference type="ARBA" id="ARBA00013085"/>
    </source>
</evidence>